<evidence type="ECO:0000256" key="12">
    <source>
        <dbReference type="RuleBase" id="RU000454"/>
    </source>
</evidence>
<protein>
    <recommendedName>
        <fullName evidence="16">Peptidase A1 domain-containing protein</fullName>
    </recommendedName>
</protein>
<dbReference type="PROSITE" id="PS51767">
    <property type="entry name" value="PEPTIDASE_A1"/>
    <property type="match status" value="1"/>
</dbReference>
<accession>A0AAW1QUA3</accession>
<evidence type="ECO:0000256" key="6">
    <source>
        <dbReference type="ARBA" id="ARBA00022801"/>
    </source>
</evidence>
<feature type="compositionally biased region" description="Polar residues" evidence="13">
    <location>
        <begin position="545"/>
        <end position="555"/>
    </location>
</feature>
<feature type="transmembrane region" description="Helical" evidence="14">
    <location>
        <begin position="471"/>
        <end position="492"/>
    </location>
</feature>
<keyword evidence="2 12" id="KW-0645">Protease</keyword>
<keyword evidence="4 15" id="KW-0732">Signal</keyword>
<gene>
    <name evidence="17" type="ORF">WJX74_001686</name>
</gene>
<feature type="region of interest" description="Disordered" evidence="13">
    <location>
        <begin position="523"/>
        <end position="603"/>
    </location>
</feature>
<keyword evidence="7 14" id="KW-1133">Transmembrane helix</keyword>
<evidence type="ECO:0000313" key="18">
    <source>
        <dbReference type="Proteomes" id="UP001438707"/>
    </source>
</evidence>
<dbReference type="PANTHER" id="PTHR13683">
    <property type="entry name" value="ASPARTYL PROTEASES"/>
    <property type="match status" value="1"/>
</dbReference>
<feature type="domain" description="Peptidase A1" evidence="16">
    <location>
        <begin position="66"/>
        <end position="413"/>
    </location>
</feature>
<dbReference type="GO" id="GO:0004190">
    <property type="term" value="F:aspartic-type endopeptidase activity"/>
    <property type="evidence" value="ECO:0007669"/>
    <property type="project" value="UniProtKB-KW"/>
</dbReference>
<dbReference type="InterPro" id="IPR032799">
    <property type="entry name" value="TAXi_C"/>
</dbReference>
<evidence type="ECO:0000313" key="17">
    <source>
        <dbReference type="EMBL" id="KAK9825027.1"/>
    </source>
</evidence>
<keyword evidence="18" id="KW-1185">Reference proteome</keyword>
<evidence type="ECO:0000256" key="13">
    <source>
        <dbReference type="SAM" id="MobiDB-lite"/>
    </source>
</evidence>
<sequence length="603" mass="64488">MGRHVSRKRACLLCFACLWLCGPAFGDVPSHVVLPLKRRDGGLIARGLLRNATLPLHGAVKDYGYFYATLQLGTPSRTFAVIVDTGSTITYVPCSSCGHNCGSHHKDAAFDPAASTTSQTVACSSEQCLCGRPACGCSENQECLYSRTYAEQSSSSGLLISDQLNLSDGGVDIVFGCETKETGEIYNQEADGILGLGNSEVSLVNQLAGRGVIDDVFALCFGSVEGDGALMLGEVPHNVELQYTELLMSPQHPHYYLVRLDAVAVGGEDLTVPAGKYEEGYGTVLDSGTTFTYLPSDAFAAFRDKVSAFATAKGLHSVKGPDPKFHDICFGGAPHVDHPDQLSSVFPSLELKFAQGVSLPVGPLNYLFMHTGEPGAYCLGVFDNGHSGTLLGGITFRNILVQYDRQTRRVGFGNAHCQQMGLSYHCSDRSNLQAPECESYVSEASQQSGSTSQLTWVASLSKYANSPWPDWVRGAAAATVVAVVAALGLLAFTTRDRWMPRRYQPFREGTEDEEGRRQLVDIHTRSSNGGPNLGDHLPAHRGSGLSISTPVSLQDESPPARMGSGISEAGSRSSMQHRPTRSGSLVTTPTSEKGFPDKSLLGP</sequence>
<comment type="caution">
    <text evidence="17">The sequence shown here is derived from an EMBL/GenBank/DDBJ whole genome shotgun (WGS) entry which is preliminary data.</text>
</comment>
<dbReference type="InterPro" id="IPR033121">
    <property type="entry name" value="PEPTIDASE_A1"/>
</dbReference>
<evidence type="ECO:0000256" key="8">
    <source>
        <dbReference type="ARBA" id="ARBA00023136"/>
    </source>
</evidence>
<dbReference type="EMBL" id="JALJOS010000026">
    <property type="protein sequence ID" value="KAK9825027.1"/>
    <property type="molecule type" value="Genomic_DNA"/>
</dbReference>
<dbReference type="InterPro" id="IPR034161">
    <property type="entry name" value="Pepsin-like_plant"/>
</dbReference>
<feature type="chain" id="PRO_5043441463" description="Peptidase A1 domain-containing protein" evidence="15">
    <location>
        <begin position="27"/>
        <end position="603"/>
    </location>
</feature>
<dbReference type="Gene3D" id="2.40.70.10">
    <property type="entry name" value="Acid Proteases"/>
    <property type="match status" value="2"/>
</dbReference>
<dbReference type="SUPFAM" id="SSF50630">
    <property type="entry name" value="Acid proteases"/>
    <property type="match status" value="1"/>
</dbReference>
<evidence type="ECO:0000256" key="14">
    <source>
        <dbReference type="SAM" id="Phobius"/>
    </source>
</evidence>
<feature type="active site" evidence="11">
    <location>
        <position position="286"/>
    </location>
</feature>
<feature type="compositionally biased region" description="Polar residues" evidence="13">
    <location>
        <begin position="570"/>
        <end position="591"/>
    </location>
</feature>
<evidence type="ECO:0000256" key="3">
    <source>
        <dbReference type="ARBA" id="ARBA00022692"/>
    </source>
</evidence>
<dbReference type="Pfam" id="PF14543">
    <property type="entry name" value="TAXi_N"/>
    <property type="match status" value="1"/>
</dbReference>
<keyword evidence="5 12" id="KW-0064">Aspartyl protease</keyword>
<dbReference type="CDD" id="cd05476">
    <property type="entry name" value="pepsin_A_like_plant"/>
    <property type="match status" value="1"/>
</dbReference>
<dbReference type="Proteomes" id="UP001438707">
    <property type="component" value="Unassembled WGS sequence"/>
</dbReference>
<feature type="active site" evidence="11">
    <location>
        <position position="84"/>
    </location>
</feature>
<reference evidence="17 18" key="1">
    <citation type="journal article" date="2024" name="Nat. Commun.">
        <title>Phylogenomics reveals the evolutionary origins of lichenization in chlorophyte algae.</title>
        <authorList>
            <person name="Puginier C."/>
            <person name="Libourel C."/>
            <person name="Otte J."/>
            <person name="Skaloud P."/>
            <person name="Haon M."/>
            <person name="Grisel S."/>
            <person name="Petersen M."/>
            <person name="Berrin J.G."/>
            <person name="Delaux P.M."/>
            <person name="Dal Grande F."/>
            <person name="Keller J."/>
        </authorList>
    </citation>
    <scope>NUCLEOTIDE SEQUENCE [LARGE SCALE GENOMIC DNA]</scope>
    <source>
        <strain evidence="17 18">SAG 2145</strain>
    </source>
</reference>
<dbReference type="GO" id="GO:0012505">
    <property type="term" value="C:endomembrane system"/>
    <property type="evidence" value="ECO:0007669"/>
    <property type="project" value="UniProtKB-SubCell"/>
</dbReference>
<evidence type="ECO:0000256" key="4">
    <source>
        <dbReference type="ARBA" id="ARBA00022729"/>
    </source>
</evidence>
<dbReference type="InterPro" id="IPR001969">
    <property type="entry name" value="Aspartic_peptidase_AS"/>
</dbReference>
<evidence type="ECO:0000256" key="2">
    <source>
        <dbReference type="ARBA" id="ARBA00022670"/>
    </source>
</evidence>
<comment type="similarity">
    <text evidence="1 12">Belongs to the peptidase A1 family.</text>
</comment>
<keyword evidence="6 12" id="KW-0378">Hydrolase</keyword>
<dbReference type="PRINTS" id="PR00792">
    <property type="entry name" value="PEPSIN"/>
</dbReference>
<keyword evidence="8 14" id="KW-0472">Membrane</keyword>
<evidence type="ECO:0000256" key="1">
    <source>
        <dbReference type="ARBA" id="ARBA00007447"/>
    </source>
</evidence>
<organism evidence="17 18">
    <name type="scientific">Apatococcus lobatus</name>
    <dbReference type="NCBI Taxonomy" id="904363"/>
    <lineage>
        <taxon>Eukaryota</taxon>
        <taxon>Viridiplantae</taxon>
        <taxon>Chlorophyta</taxon>
        <taxon>core chlorophytes</taxon>
        <taxon>Trebouxiophyceae</taxon>
        <taxon>Chlorellales</taxon>
        <taxon>Chlorellaceae</taxon>
        <taxon>Apatococcus</taxon>
    </lineage>
</organism>
<evidence type="ECO:0000256" key="5">
    <source>
        <dbReference type="ARBA" id="ARBA00022750"/>
    </source>
</evidence>
<comment type="subcellular location">
    <subcellularLocation>
        <location evidence="10">Endomembrane system</location>
        <topology evidence="10">Single-pass type I membrane protein</topology>
    </subcellularLocation>
</comment>
<keyword evidence="9" id="KW-0325">Glycoprotein</keyword>
<evidence type="ECO:0000259" key="16">
    <source>
        <dbReference type="PROSITE" id="PS51767"/>
    </source>
</evidence>
<dbReference type="Pfam" id="PF14541">
    <property type="entry name" value="TAXi_C"/>
    <property type="match status" value="1"/>
</dbReference>
<dbReference type="InterPro" id="IPR001461">
    <property type="entry name" value="Aspartic_peptidase_A1"/>
</dbReference>
<feature type="signal peptide" evidence="15">
    <location>
        <begin position="1"/>
        <end position="26"/>
    </location>
</feature>
<dbReference type="PROSITE" id="PS00141">
    <property type="entry name" value="ASP_PROTEASE"/>
    <property type="match status" value="1"/>
</dbReference>
<dbReference type="GO" id="GO:0006508">
    <property type="term" value="P:proteolysis"/>
    <property type="evidence" value="ECO:0007669"/>
    <property type="project" value="UniProtKB-KW"/>
</dbReference>
<dbReference type="InterPro" id="IPR021109">
    <property type="entry name" value="Peptidase_aspartic_dom_sf"/>
</dbReference>
<dbReference type="PANTHER" id="PTHR13683:SF375">
    <property type="entry name" value="PEPTIDASE A1 DOMAIN-CONTAINING PROTEIN"/>
    <property type="match status" value="1"/>
</dbReference>
<keyword evidence="3 14" id="KW-0812">Transmembrane</keyword>
<dbReference type="AlphaFoldDB" id="A0AAW1QUA3"/>
<name>A0AAW1QUA3_9CHLO</name>
<evidence type="ECO:0000256" key="10">
    <source>
        <dbReference type="ARBA" id="ARBA00046288"/>
    </source>
</evidence>
<proteinExistence type="inferred from homology"/>
<dbReference type="InterPro" id="IPR032861">
    <property type="entry name" value="TAXi_N"/>
</dbReference>
<evidence type="ECO:0000256" key="15">
    <source>
        <dbReference type="SAM" id="SignalP"/>
    </source>
</evidence>
<evidence type="ECO:0000256" key="9">
    <source>
        <dbReference type="ARBA" id="ARBA00023180"/>
    </source>
</evidence>
<evidence type="ECO:0000256" key="7">
    <source>
        <dbReference type="ARBA" id="ARBA00022989"/>
    </source>
</evidence>
<evidence type="ECO:0000256" key="11">
    <source>
        <dbReference type="PIRSR" id="PIRSR601461-1"/>
    </source>
</evidence>